<dbReference type="InParanoid" id="A0A1C7MTJ4"/>
<dbReference type="AlphaFoldDB" id="A0A1C7MTJ4"/>
<organism evidence="1 2">
    <name type="scientific">Choanephora cucurbitarum</name>
    <dbReference type="NCBI Taxonomy" id="101091"/>
    <lineage>
        <taxon>Eukaryota</taxon>
        <taxon>Fungi</taxon>
        <taxon>Fungi incertae sedis</taxon>
        <taxon>Mucoromycota</taxon>
        <taxon>Mucoromycotina</taxon>
        <taxon>Mucoromycetes</taxon>
        <taxon>Mucorales</taxon>
        <taxon>Mucorineae</taxon>
        <taxon>Choanephoraceae</taxon>
        <taxon>Choanephoroideae</taxon>
        <taxon>Choanephora</taxon>
    </lineage>
</organism>
<name>A0A1C7MTJ4_9FUNG</name>
<dbReference type="InterPro" id="IPR004242">
    <property type="entry name" value="Transposase_21"/>
</dbReference>
<accession>A0A1C7MTJ4</accession>
<gene>
    <name evidence="1" type="ORF">A0J61_11803</name>
</gene>
<keyword evidence="2" id="KW-1185">Reference proteome</keyword>
<reference evidence="1 2" key="1">
    <citation type="submission" date="2016-03" db="EMBL/GenBank/DDBJ databases">
        <title>Choanephora cucurbitarum.</title>
        <authorList>
            <person name="Min B."/>
            <person name="Park H."/>
            <person name="Park J.-H."/>
            <person name="Shin H.-D."/>
            <person name="Choi I.-G."/>
        </authorList>
    </citation>
    <scope>NUCLEOTIDE SEQUENCE [LARGE SCALE GENOMIC DNA]</scope>
    <source>
        <strain evidence="1 2">KUS-F28377</strain>
    </source>
</reference>
<protein>
    <submittedName>
        <fullName evidence="1">Uncharacterized protein</fullName>
    </submittedName>
</protein>
<evidence type="ECO:0000313" key="1">
    <source>
        <dbReference type="EMBL" id="OBZ80148.1"/>
    </source>
</evidence>
<dbReference type="STRING" id="101091.A0A1C7MTJ4"/>
<dbReference type="Pfam" id="PF02992">
    <property type="entry name" value="Transposase_21"/>
    <property type="match status" value="1"/>
</dbReference>
<feature type="non-terminal residue" evidence="1">
    <location>
        <position position="344"/>
    </location>
</feature>
<dbReference type="OrthoDB" id="3039677at2759"/>
<proteinExistence type="predicted"/>
<evidence type="ECO:0000313" key="2">
    <source>
        <dbReference type="Proteomes" id="UP000093000"/>
    </source>
</evidence>
<comment type="caution">
    <text evidence="1">The sequence shown here is derived from an EMBL/GenBank/DDBJ whole genome shotgun (WGS) entry which is preliminary data.</text>
</comment>
<sequence length="344" mass="39280">MQAESVGLDECRFENPRSNHLPNSPIASLLFALLLCLRKNQLTDAACETVMLFCNMVLCLTEESFRFPLSIATFDRWCSSNHYGITGIKEYASCTSCHAIHSYKTDDDQKKVQSQVYCNDAGIFAGSSVCQNKLLDYNQYGTITPIRSFFYNSLVDTLKMFFMRNGIVESLSQWKKRQTEQNVLSDIYDGQVWKTFKIQDFDSTPFVDEDDFNLIFTLNCDWFQAYKDSYSIGAIYLTIKNLPREIRNLHTNTILVCLINGPEEPKTYEMNQYLRPLVKELLVLMNGVNMPTRKHGVKIVKGALSLCMMDLPAQRKVAGFTSYNSTNACHKCKKQFDSIVAGDK</sequence>
<dbReference type="EMBL" id="LUGH01002513">
    <property type="protein sequence ID" value="OBZ80148.1"/>
    <property type="molecule type" value="Genomic_DNA"/>
</dbReference>
<dbReference type="Proteomes" id="UP000093000">
    <property type="component" value="Unassembled WGS sequence"/>
</dbReference>